<dbReference type="SUPFAM" id="SSF56219">
    <property type="entry name" value="DNase I-like"/>
    <property type="match status" value="1"/>
</dbReference>
<evidence type="ECO:0000313" key="3">
    <source>
        <dbReference type="EMBL" id="KFB10618.1"/>
    </source>
</evidence>
<protein>
    <submittedName>
        <fullName evidence="3">Endonuclease/exonuclease/phosphatase</fullName>
    </submittedName>
</protein>
<gene>
    <name evidence="3" type="ORF">EL18_01656</name>
</gene>
<keyword evidence="3" id="KW-0255">Endonuclease</keyword>
<evidence type="ECO:0000313" key="4">
    <source>
        <dbReference type="Proteomes" id="UP000053675"/>
    </source>
</evidence>
<dbReference type="eggNOG" id="COG3021">
    <property type="taxonomic scope" value="Bacteria"/>
</dbReference>
<dbReference type="Gene3D" id="3.60.10.10">
    <property type="entry name" value="Endonuclease/exonuclease/phosphatase"/>
    <property type="match status" value="1"/>
</dbReference>
<keyword evidence="3" id="KW-0540">Nuclease</keyword>
<dbReference type="GO" id="GO:0004527">
    <property type="term" value="F:exonuclease activity"/>
    <property type="evidence" value="ECO:0007669"/>
    <property type="project" value="UniProtKB-KW"/>
</dbReference>
<keyword evidence="1" id="KW-0812">Transmembrane</keyword>
<dbReference type="GO" id="GO:0004519">
    <property type="term" value="F:endonuclease activity"/>
    <property type="evidence" value="ECO:0007669"/>
    <property type="project" value="UniProtKB-KW"/>
</dbReference>
<feature type="transmembrane region" description="Helical" evidence="1">
    <location>
        <begin position="12"/>
        <end position="35"/>
    </location>
</feature>
<accession>A0A084UCD2</accession>
<dbReference type="InterPro" id="IPR005135">
    <property type="entry name" value="Endo/exonuclease/phosphatase"/>
</dbReference>
<organism evidence="3 4">
    <name type="scientific">Nitratireductor basaltis</name>
    <dbReference type="NCBI Taxonomy" id="472175"/>
    <lineage>
        <taxon>Bacteria</taxon>
        <taxon>Pseudomonadati</taxon>
        <taxon>Pseudomonadota</taxon>
        <taxon>Alphaproteobacteria</taxon>
        <taxon>Hyphomicrobiales</taxon>
        <taxon>Phyllobacteriaceae</taxon>
        <taxon>Nitratireductor</taxon>
    </lineage>
</organism>
<reference evidence="3 4" key="1">
    <citation type="submission" date="2014-05" db="EMBL/GenBank/DDBJ databases">
        <title>Draft Genome Sequence of Nitratireductor basaltis Strain UMTGB225, A Marine Bacterium Isolated from Green Barrel Tunicate.</title>
        <authorList>
            <person name="Gan H.Y."/>
        </authorList>
    </citation>
    <scope>NUCLEOTIDE SEQUENCE [LARGE SCALE GENOMIC DNA]</scope>
    <source>
        <strain evidence="3 4">UMTGB225</strain>
    </source>
</reference>
<dbReference type="OrthoDB" id="3808618at2"/>
<feature type="transmembrane region" description="Helical" evidence="1">
    <location>
        <begin position="71"/>
        <end position="90"/>
    </location>
</feature>
<dbReference type="RefSeq" id="WP_051913891.1">
    <property type="nucleotide sequence ID" value="NZ_JMQM01000001.1"/>
</dbReference>
<dbReference type="Proteomes" id="UP000053675">
    <property type="component" value="Unassembled WGS sequence"/>
</dbReference>
<dbReference type="Pfam" id="PF03372">
    <property type="entry name" value="Exo_endo_phos"/>
    <property type="match status" value="1"/>
</dbReference>
<name>A0A084UCD2_9HYPH</name>
<sequence>MAFGALRAEHLRWLGIACGIAAVLATGPLVMGFWGALHPAFDALSHFRIHLAVLIALLAVPAIFIRGWRMIGLMAVALAVASVTATLNMLNPASQAQAAANGQDGARYRLLQMNLRFDNATPKSVLSLIGRSNADIVTLNEVSTKWQEELGFIKGAYPYQVICQARARVGGVAILSRRPFMHPATAACHERGSLATASVMLGDRVVNVAALHLGWPWPFGQHAQVERARPTLEKLGKTTILAGDFNAAPWSETVRRVLEAGAFSLPQAVGPTWLARPLPDALRRTVGLPIDHVLIKGGLEVHSIARQGDAGSDHLPVLVEFSLLPQERAGEAVLAETRRHSHFN</sequence>
<dbReference type="EMBL" id="JMQM01000001">
    <property type="protein sequence ID" value="KFB10618.1"/>
    <property type="molecule type" value="Genomic_DNA"/>
</dbReference>
<dbReference type="PATRIC" id="fig|472175.3.peg.1663"/>
<feature type="transmembrane region" description="Helical" evidence="1">
    <location>
        <begin position="47"/>
        <end position="64"/>
    </location>
</feature>
<keyword evidence="1" id="KW-1133">Transmembrane helix</keyword>
<dbReference type="InterPro" id="IPR036691">
    <property type="entry name" value="Endo/exonu/phosph_ase_sf"/>
</dbReference>
<keyword evidence="1" id="KW-0472">Membrane</keyword>
<keyword evidence="4" id="KW-1185">Reference proteome</keyword>
<dbReference type="STRING" id="472175.EL18_01656"/>
<feature type="domain" description="Endonuclease/exonuclease/phosphatase" evidence="2">
    <location>
        <begin position="112"/>
        <end position="314"/>
    </location>
</feature>
<keyword evidence="3" id="KW-0378">Hydrolase</keyword>
<dbReference type="AlphaFoldDB" id="A0A084UCD2"/>
<comment type="caution">
    <text evidence="3">The sequence shown here is derived from an EMBL/GenBank/DDBJ whole genome shotgun (WGS) entry which is preliminary data.</text>
</comment>
<proteinExistence type="predicted"/>
<evidence type="ECO:0000259" key="2">
    <source>
        <dbReference type="Pfam" id="PF03372"/>
    </source>
</evidence>
<evidence type="ECO:0000256" key="1">
    <source>
        <dbReference type="SAM" id="Phobius"/>
    </source>
</evidence>
<keyword evidence="3" id="KW-0269">Exonuclease</keyword>